<keyword evidence="16" id="KW-1185">Reference proteome</keyword>
<dbReference type="InterPro" id="IPR000719">
    <property type="entry name" value="Prot_kinase_dom"/>
</dbReference>
<keyword evidence="12" id="KW-0472">Membrane</keyword>
<dbReference type="SMART" id="SM00740">
    <property type="entry name" value="PASTA"/>
    <property type="match status" value="3"/>
</dbReference>
<dbReference type="SUPFAM" id="SSF54184">
    <property type="entry name" value="Penicillin-binding protein 2x (pbp-2x), c-terminal domain"/>
    <property type="match status" value="1"/>
</dbReference>
<accession>A0A239V9U1</accession>
<proteinExistence type="predicted"/>
<evidence type="ECO:0000256" key="2">
    <source>
        <dbReference type="ARBA" id="ARBA00022527"/>
    </source>
</evidence>
<evidence type="ECO:0000256" key="10">
    <source>
        <dbReference type="PROSITE-ProRule" id="PRU10141"/>
    </source>
</evidence>
<dbReference type="GO" id="GO:0106310">
    <property type="term" value="F:protein serine kinase activity"/>
    <property type="evidence" value="ECO:0007669"/>
    <property type="project" value="RHEA"/>
</dbReference>
<evidence type="ECO:0000256" key="7">
    <source>
        <dbReference type="ARBA" id="ARBA00022840"/>
    </source>
</evidence>
<keyword evidence="12" id="KW-0812">Transmembrane</keyword>
<comment type="catalytic activity">
    <reaction evidence="8">
        <text>L-threonyl-[protein] + ATP = O-phospho-L-threonyl-[protein] + ADP + H(+)</text>
        <dbReference type="Rhea" id="RHEA:46608"/>
        <dbReference type="Rhea" id="RHEA-COMP:11060"/>
        <dbReference type="Rhea" id="RHEA-COMP:11605"/>
        <dbReference type="ChEBI" id="CHEBI:15378"/>
        <dbReference type="ChEBI" id="CHEBI:30013"/>
        <dbReference type="ChEBI" id="CHEBI:30616"/>
        <dbReference type="ChEBI" id="CHEBI:61977"/>
        <dbReference type="ChEBI" id="CHEBI:456216"/>
        <dbReference type="EC" id="2.7.11.1"/>
    </reaction>
</comment>
<dbReference type="Pfam" id="PF03793">
    <property type="entry name" value="PASTA"/>
    <property type="match status" value="3"/>
</dbReference>
<keyword evidence="5 10" id="KW-0547">Nucleotide-binding</keyword>
<evidence type="ECO:0000259" key="13">
    <source>
        <dbReference type="PROSITE" id="PS50011"/>
    </source>
</evidence>
<dbReference type="PANTHER" id="PTHR43289">
    <property type="entry name" value="MITOGEN-ACTIVATED PROTEIN KINASE KINASE KINASE 20-RELATED"/>
    <property type="match status" value="1"/>
</dbReference>
<dbReference type="PROSITE" id="PS00108">
    <property type="entry name" value="PROTEIN_KINASE_ST"/>
    <property type="match status" value="1"/>
</dbReference>
<dbReference type="AlphaFoldDB" id="A0A239V9U1"/>
<keyword evidence="6 15" id="KW-0418">Kinase</keyword>
<evidence type="ECO:0000256" key="4">
    <source>
        <dbReference type="ARBA" id="ARBA00022737"/>
    </source>
</evidence>
<dbReference type="PROSITE" id="PS51178">
    <property type="entry name" value="PASTA"/>
    <property type="match status" value="3"/>
</dbReference>
<sequence length="602" mass="63530">MTDETRKLANRYEVRGLVGRGGMADVHAGFDTRLGREVAIKILRSELARDPAFLHRFRREAQAAASLNHPSIVAVFDSGEDEHTDTHGQTLVQPFIVMEYVHGITLRERLAEAGCLSLKEACDTLTQVLAALGYSHSHGIVHRDIKPGNVMVTPTGVAKVMDFGIARAIADSAATMTNTSVVIGTAQYLSPEQAQGREIDARSDIYSAGCLLYELVTGRTPFIGESPVSIAYQHVGEPPQSPSVFNEEIPAALDHVILHALEKSPADRYQSAEEFDDDIKAFLKGESPQTHGSDSATAVFGAAKNGEATDVHHVVPAKPQEPARRKRRWLIPLVATFVVVSAFLGVLASQGLLTFAEKTVAVPNLVQKTDAQAQQALSELGLAAGKETTSNPAKAGTVLSQNPAAGNHVQVGSTVSYVVSSGPATLQVPDLRNFEQAAARQTLEDRGLAIQAVEPIDSKDVSAGNVVSTDPPAGTSVKEGTKVTLNVSTGRVTVPNLVGLSREDAIRKLKEAGLGRVFTPVRGNGKPGTVLSQSYQKGEKVPVGTVIELNIVSEPPPAPTATATVTVPPSPSPSPPASGPIGEGDDPGEEPDPNHSINSGKP</sequence>
<dbReference type="EMBL" id="LT906453">
    <property type="protein sequence ID" value="SNV18303.1"/>
    <property type="molecule type" value="Genomic_DNA"/>
</dbReference>
<evidence type="ECO:0000256" key="1">
    <source>
        <dbReference type="ARBA" id="ARBA00012513"/>
    </source>
</evidence>
<dbReference type="PANTHER" id="PTHR43289:SF6">
    <property type="entry name" value="SERINE_THREONINE-PROTEIN KINASE NEKL-3"/>
    <property type="match status" value="1"/>
</dbReference>
<feature type="domain" description="PASTA" evidence="14">
    <location>
        <begin position="490"/>
        <end position="553"/>
    </location>
</feature>
<dbReference type="GeneID" id="63458705"/>
<keyword evidence="2" id="KW-0723">Serine/threonine-protein kinase</keyword>
<dbReference type="KEGG" id="dco:SAMEA4475696_0418"/>
<dbReference type="OrthoDB" id="9762169at2"/>
<dbReference type="Gene3D" id="1.10.510.10">
    <property type="entry name" value="Transferase(Phosphotransferase) domain 1"/>
    <property type="match status" value="1"/>
</dbReference>
<dbReference type="FunFam" id="3.30.200.20:FF:000035">
    <property type="entry name" value="Serine/threonine protein kinase Stk1"/>
    <property type="match status" value="1"/>
</dbReference>
<name>A0A239V9U1_9MICO</name>
<dbReference type="RefSeq" id="WP_028327223.1">
    <property type="nucleotide sequence ID" value="NZ_LT906453.1"/>
</dbReference>
<evidence type="ECO:0000259" key="14">
    <source>
        <dbReference type="PROSITE" id="PS51178"/>
    </source>
</evidence>
<feature type="binding site" evidence="10">
    <location>
        <position position="41"/>
    </location>
    <ligand>
        <name>ATP</name>
        <dbReference type="ChEBI" id="CHEBI:30616"/>
    </ligand>
</feature>
<dbReference type="CDD" id="cd06577">
    <property type="entry name" value="PASTA_pknB"/>
    <property type="match status" value="3"/>
</dbReference>
<gene>
    <name evidence="15" type="primary">pknB_2</name>
    <name evidence="15" type="ORF">SAMEA4475696_00418</name>
</gene>
<evidence type="ECO:0000313" key="15">
    <source>
        <dbReference type="EMBL" id="SNV18303.1"/>
    </source>
</evidence>
<keyword evidence="7 10" id="KW-0067">ATP-binding</keyword>
<comment type="catalytic activity">
    <reaction evidence="9">
        <text>L-seryl-[protein] + ATP = O-phospho-L-seryl-[protein] + ADP + H(+)</text>
        <dbReference type="Rhea" id="RHEA:17989"/>
        <dbReference type="Rhea" id="RHEA-COMP:9863"/>
        <dbReference type="Rhea" id="RHEA-COMP:11604"/>
        <dbReference type="ChEBI" id="CHEBI:15378"/>
        <dbReference type="ChEBI" id="CHEBI:29999"/>
        <dbReference type="ChEBI" id="CHEBI:30616"/>
        <dbReference type="ChEBI" id="CHEBI:83421"/>
        <dbReference type="ChEBI" id="CHEBI:456216"/>
        <dbReference type="EC" id="2.7.11.1"/>
    </reaction>
</comment>
<protein>
    <recommendedName>
        <fullName evidence="1">non-specific serine/threonine protein kinase</fullName>
        <ecNumber evidence="1">2.7.11.1</ecNumber>
    </recommendedName>
</protein>
<dbReference type="GO" id="GO:0005524">
    <property type="term" value="F:ATP binding"/>
    <property type="evidence" value="ECO:0007669"/>
    <property type="project" value="UniProtKB-UniRule"/>
</dbReference>
<evidence type="ECO:0000256" key="5">
    <source>
        <dbReference type="ARBA" id="ARBA00022741"/>
    </source>
</evidence>
<dbReference type="SUPFAM" id="SSF56112">
    <property type="entry name" value="Protein kinase-like (PK-like)"/>
    <property type="match status" value="1"/>
</dbReference>
<dbReference type="Pfam" id="PF00069">
    <property type="entry name" value="Pkinase"/>
    <property type="match status" value="1"/>
</dbReference>
<organism evidence="15 16">
    <name type="scientific">Dermatophilus congolensis</name>
    <dbReference type="NCBI Taxonomy" id="1863"/>
    <lineage>
        <taxon>Bacteria</taxon>
        <taxon>Bacillati</taxon>
        <taxon>Actinomycetota</taxon>
        <taxon>Actinomycetes</taxon>
        <taxon>Micrococcales</taxon>
        <taxon>Dermatophilaceae</taxon>
        <taxon>Dermatophilus</taxon>
    </lineage>
</organism>
<reference evidence="15 16" key="1">
    <citation type="submission" date="2017-06" db="EMBL/GenBank/DDBJ databases">
        <authorList>
            <consortium name="Pathogen Informatics"/>
        </authorList>
    </citation>
    <scope>NUCLEOTIDE SEQUENCE [LARGE SCALE GENOMIC DNA]</scope>
    <source>
        <strain evidence="15 16">NCTC13039</strain>
    </source>
</reference>
<keyword evidence="3 15" id="KW-0808">Transferase</keyword>
<dbReference type="InterPro" id="IPR017441">
    <property type="entry name" value="Protein_kinase_ATP_BS"/>
</dbReference>
<dbReference type="GO" id="GO:0004674">
    <property type="term" value="F:protein serine/threonine kinase activity"/>
    <property type="evidence" value="ECO:0007669"/>
    <property type="project" value="UniProtKB-KW"/>
</dbReference>
<feature type="domain" description="PASTA" evidence="14">
    <location>
        <begin position="422"/>
        <end position="489"/>
    </location>
</feature>
<keyword evidence="4" id="KW-0677">Repeat</keyword>
<feature type="transmembrane region" description="Helical" evidence="12">
    <location>
        <begin position="329"/>
        <end position="348"/>
    </location>
</feature>
<dbReference type="FunFam" id="1.10.510.10:FF:000021">
    <property type="entry name" value="Serine/threonine protein kinase"/>
    <property type="match status" value="1"/>
</dbReference>
<dbReference type="InterPro" id="IPR011009">
    <property type="entry name" value="Kinase-like_dom_sf"/>
</dbReference>
<dbReference type="Proteomes" id="UP000242637">
    <property type="component" value="Chromosome 1"/>
</dbReference>
<dbReference type="InterPro" id="IPR005543">
    <property type="entry name" value="PASTA_dom"/>
</dbReference>
<dbReference type="Gene3D" id="3.30.10.20">
    <property type="match status" value="3"/>
</dbReference>
<feature type="domain" description="Protein kinase" evidence="13">
    <location>
        <begin position="12"/>
        <end position="283"/>
    </location>
</feature>
<feature type="compositionally biased region" description="Pro residues" evidence="11">
    <location>
        <begin position="568"/>
        <end position="578"/>
    </location>
</feature>
<dbReference type="GO" id="GO:0045717">
    <property type="term" value="P:negative regulation of fatty acid biosynthetic process"/>
    <property type="evidence" value="ECO:0007669"/>
    <property type="project" value="UniProtKB-ARBA"/>
</dbReference>
<dbReference type="STRING" id="1121387.GCA_000429885_01298"/>
<evidence type="ECO:0000256" key="12">
    <source>
        <dbReference type="SAM" id="Phobius"/>
    </source>
</evidence>
<feature type="region of interest" description="Disordered" evidence="11">
    <location>
        <begin position="554"/>
        <end position="602"/>
    </location>
</feature>
<dbReference type="EC" id="2.7.11.1" evidence="1"/>
<dbReference type="CDD" id="cd14014">
    <property type="entry name" value="STKc_PknB_like"/>
    <property type="match status" value="1"/>
</dbReference>
<keyword evidence="12" id="KW-1133">Transmembrane helix</keyword>
<dbReference type="PROSITE" id="PS50011">
    <property type="entry name" value="PROTEIN_KINASE_DOM"/>
    <property type="match status" value="1"/>
</dbReference>
<dbReference type="InterPro" id="IPR008271">
    <property type="entry name" value="Ser/Thr_kinase_AS"/>
</dbReference>
<evidence type="ECO:0000313" key="16">
    <source>
        <dbReference type="Proteomes" id="UP000242637"/>
    </source>
</evidence>
<dbReference type="PROSITE" id="PS00107">
    <property type="entry name" value="PROTEIN_KINASE_ATP"/>
    <property type="match status" value="1"/>
</dbReference>
<dbReference type="Gene3D" id="3.30.200.20">
    <property type="entry name" value="Phosphorylase Kinase, domain 1"/>
    <property type="match status" value="1"/>
</dbReference>
<feature type="domain" description="PASTA" evidence="14">
    <location>
        <begin position="356"/>
        <end position="421"/>
    </location>
</feature>
<evidence type="ECO:0000256" key="11">
    <source>
        <dbReference type="SAM" id="MobiDB-lite"/>
    </source>
</evidence>
<evidence type="ECO:0000256" key="8">
    <source>
        <dbReference type="ARBA" id="ARBA00047899"/>
    </source>
</evidence>
<evidence type="ECO:0000256" key="3">
    <source>
        <dbReference type="ARBA" id="ARBA00022679"/>
    </source>
</evidence>
<evidence type="ECO:0000256" key="6">
    <source>
        <dbReference type="ARBA" id="ARBA00022777"/>
    </source>
</evidence>
<dbReference type="NCBIfam" id="NF033483">
    <property type="entry name" value="PknB_PASTA_kin"/>
    <property type="match status" value="1"/>
</dbReference>
<dbReference type="SMART" id="SM00220">
    <property type="entry name" value="S_TKc"/>
    <property type="match status" value="1"/>
</dbReference>
<evidence type="ECO:0000256" key="9">
    <source>
        <dbReference type="ARBA" id="ARBA00048679"/>
    </source>
</evidence>